<dbReference type="Ensembl" id="ENSHHUT00000001530.1">
    <property type="protein sequence ID" value="ENSHHUP00000001483.1"/>
    <property type="gene ID" value="ENSHHUG00000000995.1"/>
</dbReference>
<reference evidence="8" key="2">
    <citation type="submission" date="2025-08" db="UniProtKB">
        <authorList>
            <consortium name="Ensembl"/>
        </authorList>
    </citation>
    <scope>IDENTIFICATION</scope>
</reference>
<dbReference type="GO" id="GO:0006532">
    <property type="term" value="P:aspartate biosynthetic process"/>
    <property type="evidence" value="ECO:0007669"/>
    <property type="project" value="TreeGrafter"/>
</dbReference>
<dbReference type="GO" id="GO:0005829">
    <property type="term" value="C:cytosol"/>
    <property type="evidence" value="ECO:0007669"/>
    <property type="project" value="TreeGrafter"/>
</dbReference>
<evidence type="ECO:0000256" key="1">
    <source>
        <dbReference type="ARBA" id="ARBA00001933"/>
    </source>
</evidence>
<dbReference type="GeneTree" id="ENSGT00950000183082"/>
<dbReference type="Pfam" id="PF00155">
    <property type="entry name" value="Aminotran_1_2"/>
    <property type="match status" value="1"/>
</dbReference>
<reference evidence="9" key="1">
    <citation type="submission" date="2018-06" db="EMBL/GenBank/DDBJ databases">
        <title>Genome assembly of Danube salmon.</title>
        <authorList>
            <person name="Macqueen D.J."/>
            <person name="Gundappa M.K."/>
        </authorList>
    </citation>
    <scope>NUCLEOTIDE SEQUENCE [LARGE SCALE GENOMIC DNA]</scope>
</reference>
<comment type="cofactor">
    <cofactor evidence="1">
        <name>pyridoxal 5'-phosphate</name>
        <dbReference type="ChEBI" id="CHEBI:597326"/>
    </cofactor>
</comment>
<dbReference type="EC" id="2.6.1.1" evidence="3"/>
<evidence type="ECO:0000313" key="8">
    <source>
        <dbReference type="Ensembl" id="ENSHHUP00000001483.1"/>
    </source>
</evidence>
<dbReference type="InterPro" id="IPR000796">
    <property type="entry name" value="Asp_trans"/>
</dbReference>
<dbReference type="InterPro" id="IPR004839">
    <property type="entry name" value="Aminotransferase_I/II_large"/>
</dbReference>
<evidence type="ECO:0000256" key="2">
    <source>
        <dbReference type="ARBA" id="ARBA00011738"/>
    </source>
</evidence>
<feature type="domain" description="Aminotransferase class I/classII large" evidence="7">
    <location>
        <begin position="40"/>
        <end position="130"/>
    </location>
</feature>
<keyword evidence="6" id="KW-0663">Pyridoxal phosphate</keyword>
<reference evidence="8" key="3">
    <citation type="submission" date="2025-09" db="UniProtKB">
        <authorList>
            <consortium name="Ensembl"/>
        </authorList>
    </citation>
    <scope>IDENTIFICATION</scope>
</reference>
<dbReference type="AlphaFoldDB" id="A0A4W5JAT4"/>
<keyword evidence="9" id="KW-1185">Reference proteome</keyword>
<accession>A0A4W5JAT4</accession>
<evidence type="ECO:0000256" key="6">
    <source>
        <dbReference type="ARBA" id="ARBA00022898"/>
    </source>
</evidence>
<dbReference type="Gene3D" id="3.40.640.10">
    <property type="entry name" value="Type I PLP-dependent aspartate aminotransferase-like (Major domain)"/>
    <property type="match status" value="1"/>
</dbReference>
<dbReference type="InterPro" id="IPR015421">
    <property type="entry name" value="PyrdxlP-dep_Trfase_major"/>
</dbReference>
<dbReference type="GO" id="GO:0030170">
    <property type="term" value="F:pyridoxal phosphate binding"/>
    <property type="evidence" value="ECO:0007669"/>
    <property type="project" value="InterPro"/>
</dbReference>
<dbReference type="SUPFAM" id="SSF53383">
    <property type="entry name" value="PLP-dependent transferases"/>
    <property type="match status" value="1"/>
</dbReference>
<evidence type="ECO:0000256" key="5">
    <source>
        <dbReference type="ARBA" id="ARBA00022679"/>
    </source>
</evidence>
<comment type="subunit">
    <text evidence="2">Homodimer.</text>
</comment>
<dbReference type="PANTHER" id="PTHR11879:SF38">
    <property type="entry name" value="ASPARTATE AMINOTRANSFERASE"/>
    <property type="match status" value="1"/>
</dbReference>
<proteinExistence type="predicted"/>
<dbReference type="InterPro" id="IPR015424">
    <property type="entry name" value="PyrdxlP-dep_Trfase"/>
</dbReference>
<protein>
    <recommendedName>
        <fullName evidence="3">aspartate transaminase</fullName>
        <ecNumber evidence="3">2.6.1.1</ecNumber>
    </recommendedName>
</protein>
<evidence type="ECO:0000259" key="7">
    <source>
        <dbReference type="Pfam" id="PF00155"/>
    </source>
</evidence>
<keyword evidence="4" id="KW-0032">Aminotransferase</keyword>
<keyword evidence="5" id="KW-0808">Transferase</keyword>
<dbReference type="STRING" id="62062.ENSHHUP00000001483"/>
<evidence type="ECO:0000256" key="4">
    <source>
        <dbReference type="ARBA" id="ARBA00022576"/>
    </source>
</evidence>
<evidence type="ECO:0000256" key="3">
    <source>
        <dbReference type="ARBA" id="ARBA00012753"/>
    </source>
</evidence>
<sequence>MIHSSRHTEHTQHILLLLSYDPSKTTIPSSPPPPPSRHLLLCLYSSSSSFSFFSPPIENHNAVFSDAGFKDIRPYHYWDGVKKGLDVTGIMDDLENAPEHSIFVLHACAHNPTGTDPTPDEWKTIAEVMKVRQGRQQECIH</sequence>
<dbReference type="GO" id="GO:0004069">
    <property type="term" value="F:L-aspartate:2-oxoglutarate aminotransferase activity"/>
    <property type="evidence" value="ECO:0007669"/>
    <property type="project" value="UniProtKB-EC"/>
</dbReference>
<dbReference type="PANTHER" id="PTHR11879">
    <property type="entry name" value="ASPARTATE AMINOTRANSFERASE"/>
    <property type="match status" value="1"/>
</dbReference>
<dbReference type="Proteomes" id="UP000314982">
    <property type="component" value="Unassembled WGS sequence"/>
</dbReference>
<organism evidence="8 9">
    <name type="scientific">Hucho hucho</name>
    <name type="common">huchen</name>
    <dbReference type="NCBI Taxonomy" id="62062"/>
    <lineage>
        <taxon>Eukaryota</taxon>
        <taxon>Metazoa</taxon>
        <taxon>Chordata</taxon>
        <taxon>Craniata</taxon>
        <taxon>Vertebrata</taxon>
        <taxon>Euteleostomi</taxon>
        <taxon>Actinopterygii</taxon>
        <taxon>Neopterygii</taxon>
        <taxon>Teleostei</taxon>
        <taxon>Protacanthopterygii</taxon>
        <taxon>Salmoniformes</taxon>
        <taxon>Salmonidae</taxon>
        <taxon>Salmoninae</taxon>
        <taxon>Hucho</taxon>
    </lineage>
</organism>
<name>A0A4W5JAT4_9TELE</name>
<evidence type="ECO:0000313" key="9">
    <source>
        <dbReference type="Proteomes" id="UP000314982"/>
    </source>
</evidence>